<name>A0A8J6HB14_TENMO</name>
<accession>A0A8J6HB14</accession>
<sequence>MKKCGRTSRLVEFTRVTVNTAGHELGLIYFDSARLPWPNFTSRIFYALKDPLSCWLDVLDVAITISTSSVRFKFPNNFKVKCSPIAVKVSGRRSDVLSHQSQILGVSSTAVVSKANVTSQHSIRLTLFDPFPNATTQPPGVYREGCTIRELAHSSARPYPANLSGSGRDTNRAPSSIRLRIVREKLLQRVSAALNINESPLGEEARTREDDPINGGIMDASGDVIHRDGYLSICQAMHLPKSSFGCVHVVEIVEMEDEELYVPDDVPEEASAARHSPVERIDVELYRSKSPAEFVQALAFCLPCQWYDRELVDDAVIYHGNETVFEIGSQLHRNVNTVAIVIQPFGPSPMPQLNTSSYLTSVVINERVHPAPNVLSLPAAISQKYHILFITVTGSYKISHCDRKPNGLSRDDGKRPDGMTLVPWNKGQPLVWDVTVVDTLADSYVLKTSEVSGFAAEMACKRKHNKYRSIISSNYIFKGLAFETLGPWCKETIDFINVIGDRLIAESGDSKSKKFVETLQAFGALFQTPHYYRKFSHWREGGDFGPRRNYKYEAGRADGL</sequence>
<gene>
    <name evidence="1" type="ORF">GEV33_011563</name>
</gene>
<dbReference type="EMBL" id="JABDTM020026957">
    <property type="protein sequence ID" value="KAH0811228.1"/>
    <property type="molecule type" value="Genomic_DNA"/>
</dbReference>
<organism evidence="1 2">
    <name type="scientific">Tenebrio molitor</name>
    <name type="common">Yellow mealworm beetle</name>
    <dbReference type="NCBI Taxonomy" id="7067"/>
    <lineage>
        <taxon>Eukaryota</taxon>
        <taxon>Metazoa</taxon>
        <taxon>Ecdysozoa</taxon>
        <taxon>Arthropoda</taxon>
        <taxon>Hexapoda</taxon>
        <taxon>Insecta</taxon>
        <taxon>Pterygota</taxon>
        <taxon>Neoptera</taxon>
        <taxon>Endopterygota</taxon>
        <taxon>Coleoptera</taxon>
        <taxon>Polyphaga</taxon>
        <taxon>Cucujiformia</taxon>
        <taxon>Tenebrionidae</taxon>
        <taxon>Tenebrio</taxon>
    </lineage>
</organism>
<evidence type="ECO:0000313" key="1">
    <source>
        <dbReference type="EMBL" id="KAH0811228.1"/>
    </source>
</evidence>
<reference evidence="1" key="2">
    <citation type="submission" date="2021-08" db="EMBL/GenBank/DDBJ databases">
        <authorList>
            <person name="Eriksson T."/>
        </authorList>
    </citation>
    <scope>NUCLEOTIDE SEQUENCE</scope>
    <source>
        <strain evidence="1">Stoneville</strain>
        <tissue evidence="1">Whole head</tissue>
    </source>
</reference>
<proteinExistence type="predicted"/>
<protein>
    <submittedName>
        <fullName evidence="1">Uncharacterized protein</fullName>
    </submittedName>
</protein>
<dbReference type="Proteomes" id="UP000719412">
    <property type="component" value="Unassembled WGS sequence"/>
</dbReference>
<evidence type="ECO:0000313" key="2">
    <source>
        <dbReference type="Proteomes" id="UP000719412"/>
    </source>
</evidence>
<comment type="caution">
    <text evidence="1">The sequence shown here is derived from an EMBL/GenBank/DDBJ whole genome shotgun (WGS) entry which is preliminary data.</text>
</comment>
<keyword evidence="2" id="KW-1185">Reference proteome</keyword>
<dbReference type="AlphaFoldDB" id="A0A8J6HB14"/>
<reference evidence="1" key="1">
    <citation type="journal article" date="2020" name="J Insects Food Feed">
        <title>The yellow mealworm (Tenebrio molitor) genome: a resource for the emerging insects as food and feed industry.</title>
        <authorList>
            <person name="Eriksson T."/>
            <person name="Andere A."/>
            <person name="Kelstrup H."/>
            <person name="Emery V."/>
            <person name="Picard C."/>
        </authorList>
    </citation>
    <scope>NUCLEOTIDE SEQUENCE</scope>
    <source>
        <strain evidence="1">Stoneville</strain>
        <tissue evidence="1">Whole head</tissue>
    </source>
</reference>